<feature type="non-terminal residue" evidence="3">
    <location>
        <position position="391"/>
    </location>
</feature>
<reference evidence="3 4" key="1">
    <citation type="journal article" date="2023" name="Sci. Data">
        <title>Genome assembly of the Korean intertidal mud-creeper Batillaria attramentaria.</title>
        <authorList>
            <person name="Patra A.K."/>
            <person name="Ho P.T."/>
            <person name="Jun S."/>
            <person name="Lee S.J."/>
            <person name="Kim Y."/>
            <person name="Won Y.J."/>
        </authorList>
    </citation>
    <scope>NUCLEOTIDE SEQUENCE [LARGE SCALE GENOMIC DNA]</scope>
    <source>
        <strain evidence="3">Wonlab-2016</strain>
    </source>
</reference>
<feature type="compositionally biased region" description="Basic residues" evidence="1">
    <location>
        <begin position="171"/>
        <end position="185"/>
    </location>
</feature>
<dbReference type="EMBL" id="JACVVK020000464">
    <property type="protein sequence ID" value="KAK7473580.1"/>
    <property type="molecule type" value="Genomic_DNA"/>
</dbReference>
<keyword evidence="2" id="KW-1133">Transmembrane helix</keyword>
<evidence type="ECO:0000256" key="2">
    <source>
        <dbReference type="SAM" id="Phobius"/>
    </source>
</evidence>
<feature type="transmembrane region" description="Helical" evidence="2">
    <location>
        <begin position="122"/>
        <end position="144"/>
    </location>
</feature>
<feature type="compositionally biased region" description="Low complexity" evidence="1">
    <location>
        <begin position="302"/>
        <end position="311"/>
    </location>
</feature>
<dbReference type="AlphaFoldDB" id="A0ABD0JFC5"/>
<feature type="region of interest" description="Disordered" evidence="1">
    <location>
        <begin position="148"/>
        <end position="214"/>
    </location>
</feature>
<keyword evidence="4" id="KW-1185">Reference proteome</keyword>
<protein>
    <recommendedName>
        <fullName evidence="5">Histone H1</fullName>
    </recommendedName>
</protein>
<keyword evidence="2" id="KW-0812">Transmembrane</keyword>
<feature type="transmembrane region" description="Helical" evidence="2">
    <location>
        <begin position="80"/>
        <end position="102"/>
    </location>
</feature>
<sequence length="391" mass="43711">SKLAVFQSKQRQYKSLPRPQQGTPMICCSMSKPTRVTNDQYFVEFQKHSITSPSHSRLSSCRATSVQVSRTDRLLRLPKSFWPADAHILITCAALTFLSVSTHSRQFLPGQSRPPAVTIDPFWTPVHSLLFVTPIVVGAGLLACSSSDHQRSRMDSVTSKTEQDDADPAKRKSGSRLSSSHHSHRSSPGSRPAAKTKTLPSVKRKPRRVTRAATAAPLGHKHVTIPMVERAICQLSERNGSAVSKIRTVLGDIKHDQVSPPACCVKKALMRGMRRYRIKKSQGRFKVALTKKRKRRSRSTRRTTPARSASKVGAALKTRRRPRRNAKASKSATRRTRKIKSRQRSSAGKAGKCVCRKSQSSSRSRKTKRARTGSKCVCIELPRKQTRRKRH</sequence>
<feature type="compositionally biased region" description="Basic residues" evidence="1">
    <location>
        <begin position="363"/>
        <end position="372"/>
    </location>
</feature>
<feature type="region of interest" description="Disordered" evidence="1">
    <location>
        <begin position="285"/>
        <end position="375"/>
    </location>
</feature>
<evidence type="ECO:0000256" key="1">
    <source>
        <dbReference type="SAM" id="MobiDB-lite"/>
    </source>
</evidence>
<evidence type="ECO:0000313" key="3">
    <source>
        <dbReference type="EMBL" id="KAK7473580.1"/>
    </source>
</evidence>
<feature type="region of interest" description="Disordered" evidence="1">
    <location>
        <begin position="1"/>
        <end position="20"/>
    </location>
</feature>
<accession>A0ABD0JFC5</accession>
<comment type="caution">
    <text evidence="3">The sequence shown here is derived from an EMBL/GenBank/DDBJ whole genome shotgun (WGS) entry which is preliminary data.</text>
</comment>
<name>A0ABD0JFC5_9CAEN</name>
<dbReference type="Proteomes" id="UP001519460">
    <property type="component" value="Unassembled WGS sequence"/>
</dbReference>
<feature type="non-terminal residue" evidence="3">
    <location>
        <position position="1"/>
    </location>
</feature>
<feature type="compositionally biased region" description="Basic residues" evidence="1">
    <location>
        <begin position="317"/>
        <end position="343"/>
    </location>
</feature>
<evidence type="ECO:0008006" key="5">
    <source>
        <dbReference type="Google" id="ProtNLM"/>
    </source>
</evidence>
<feature type="compositionally biased region" description="Basic and acidic residues" evidence="1">
    <location>
        <begin position="161"/>
        <end position="170"/>
    </location>
</feature>
<organism evidence="3 4">
    <name type="scientific">Batillaria attramentaria</name>
    <dbReference type="NCBI Taxonomy" id="370345"/>
    <lineage>
        <taxon>Eukaryota</taxon>
        <taxon>Metazoa</taxon>
        <taxon>Spiralia</taxon>
        <taxon>Lophotrochozoa</taxon>
        <taxon>Mollusca</taxon>
        <taxon>Gastropoda</taxon>
        <taxon>Caenogastropoda</taxon>
        <taxon>Sorbeoconcha</taxon>
        <taxon>Cerithioidea</taxon>
        <taxon>Batillariidae</taxon>
        <taxon>Batillaria</taxon>
    </lineage>
</organism>
<gene>
    <name evidence="3" type="ORF">BaRGS_00035183</name>
</gene>
<proteinExistence type="predicted"/>
<feature type="compositionally biased region" description="Basic residues" evidence="1">
    <location>
        <begin position="285"/>
        <end position="301"/>
    </location>
</feature>
<keyword evidence="2" id="KW-0472">Membrane</keyword>
<evidence type="ECO:0000313" key="4">
    <source>
        <dbReference type="Proteomes" id="UP001519460"/>
    </source>
</evidence>